<protein>
    <recommendedName>
        <fullName evidence="1">B-cell receptor CD22</fullName>
    </recommendedName>
    <alternativeName>
        <fullName evidence="2">Sialic acid-binding Ig-like lectin 2</fullName>
    </alternativeName>
</protein>
<dbReference type="Proteomes" id="UP000695023">
    <property type="component" value="Unplaced"/>
</dbReference>
<gene>
    <name evidence="8" type="primary">LOC102210512</name>
</gene>
<dbReference type="RefSeq" id="XP_005753506.1">
    <property type="nucleotide sequence ID" value="XM_005753449.1"/>
</dbReference>
<evidence type="ECO:0000313" key="8">
    <source>
        <dbReference type="RefSeq" id="XP_005753506.1"/>
    </source>
</evidence>
<evidence type="ECO:0000256" key="2">
    <source>
        <dbReference type="ARBA" id="ARBA00041781"/>
    </source>
</evidence>
<accession>A0A9Y3VX86</accession>
<dbReference type="InterPro" id="IPR036179">
    <property type="entry name" value="Ig-like_dom_sf"/>
</dbReference>
<feature type="transmembrane region" description="Helical" evidence="5">
    <location>
        <begin position="170"/>
        <end position="193"/>
    </location>
</feature>
<evidence type="ECO:0000256" key="1">
    <source>
        <dbReference type="ARBA" id="ARBA00040106"/>
    </source>
</evidence>
<dbReference type="Pfam" id="PF24518">
    <property type="entry name" value="Ig_CD22"/>
    <property type="match status" value="1"/>
</dbReference>
<feature type="domain" description="Ig-like" evidence="6">
    <location>
        <begin position="71"/>
        <end position="162"/>
    </location>
</feature>
<dbReference type="InterPro" id="IPR013783">
    <property type="entry name" value="Ig-like_fold"/>
</dbReference>
<dbReference type="SMART" id="SM00408">
    <property type="entry name" value="IGc2"/>
    <property type="match status" value="1"/>
</dbReference>
<keyword evidence="7" id="KW-1185">Reference proteome</keyword>
<keyword evidence="5" id="KW-1133">Transmembrane helix</keyword>
<name>A0A9Y3VX86_9CICH</name>
<reference evidence="8" key="1">
    <citation type="submission" date="2025-08" db="UniProtKB">
        <authorList>
            <consortium name="RefSeq"/>
        </authorList>
    </citation>
    <scope>IDENTIFICATION</scope>
</reference>
<evidence type="ECO:0000256" key="3">
    <source>
        <dbReference type="ARBA" id="ARBA00045430"/>
    </source>
</evidence>
<evidence type="ECO:0000313" key="7">
    <source>
        <dbReference type="Proteomes" id="UP000695023"/>
    </source>
</evidence>
<dbReference type="InterPro" id="IPR003599">
    <property type="entry name" value="Ig_sub"/>
</dbReference>
<comment type="function">
    <text evidence="3">Most highly expressed siglec (sialic acid-binding immunoglobulin-like lectin) on B-cells that plays a role in various aspects of B-cell biology including differentiation, antigen presentation, and trafficking to bone marrow. Binds to alpha 2,6-linked sialic acid residues of surface molecules such as CD22 itself, CD45 and IgM in a cis configuration. Can also bind to ligands on other cells as an adhesion molecule in a trans configuration. Acts as an inhibitory coreceptor on the surface of B-cells and inhibits B-cell receptor induced signaling, characterized by inhibition of the calcium mobilization and cellular activation. Mechanistically, the immunoreceptor tyrosine-based inhibitory motif domain is phosphorylated by the Src kinase LYN, which in turn leads to the recruitment of the protein tyrosine phosphatase 1/PTPN6, leading to the negative regulation of BCR signaling. If this negative signaling from is of sufficient strength, apoptosis of the B-cell can be induced.</text>
</comment>
<dbReference type="SUPFAM" id="SSF48726">
    <property type="entry name" value="Immunoglobulin"/>
    <property type="match status" value="2"/>
</dbReference>
<comment type="subunit">
    <text evidence="4">Predominantly monomer of isoform CD22-beta. Also found as heterodimer of isoform CD22-beta and a shorter isoform. Interacts with PTPN6/SHP-1, LYN, SYK, PIK3R1/PIK3R2 and PLCG1 upon phosphorylation. Interacts with GRB2, INPP5D and SHC1 upon phosphorylation. May form a complex with INPP5D/SHIP, GRB2 and SHC1.</text>
</comment>
<dbReference type="PANTHER" id="PTHR46013:SF4">
    <property type="entry name" value="B-CELL RECEPTOR CD22-RELATED"/>
    <property type="match status" value="1"/>
</dbReference>
<keyword evidence="5" id="KW-0812">Transmembrane</keyword>
<dbReference type="Pfam" id="PF13895">
    <property type="entry name" value="Ig_2"/>
    <property type="match status" value="1"/>
</dbReference>
<sequence>MKPEFKCWSKKWRKDKVEVEELIEAAGRVEYQDNMKNQHILTINNLKKNDSGGYTFRFNKHHERWTQSDLPGVFLIVTELRVKMSPSAVVTEGQRVTLTCSTSCPLTDNTNYIWYLNSRPLTPRENQNKHLILDPVSREDAGSYSCAVKTNKDISSAPKTLTVQSITGTWTPAAAGVSAALLVLILLTVCWCVRKKRISNQPSRAETLGNKQQIFPDFINKNVPGESDEQDGHHYVRLRFSLKNNTDIYSTIELSPAK</sequence>
<dbReference type="InterPro" id="IPR056386">
    <property type="entry name" value="Ig_CD22"/>
</dbReference>
<dbReference type="GeneID" id="102210512"/>
<dbReference type="PANTHER" id="PTHR46013">
    <property type="entry name" value="VASCULAR CELL ADHESION MOLECULE 1"/>
    <property type="match status" value="1"/>
</dbReference>
<proteinExistence type="predicted"/>
<keyword evidence="5" id="KW-0472">Membrane</keyword>
<evidence type="ECO:0000256" key="5">
    <source>
        <dbReference type="SAM" id="Phobius"/>
    </source>
</evidence>
<dbReference type="AlphaFoldDB" id="A0A9Y3VX86"/>
<dbReference type="PROSITE" id="PS50835">
    <property type="entry name" value="IG_LIKE"/>
    <property type="match status" value="1"/>
</dbReference>
<evidence type="ECO:0000256" key="4">
    <source>
        <dbReference type="ARBA" id="ARBA00046458"/>
    </source>
</evidence>
<dbReference type="InterPro" id="IPR007110">
    <property type="entry name" value="Ig-like_dom"/>
</dbReference>
<dbReference type="Gene3D" id="2.60.40.10">
    <property type="entry name" value="Immunoglobulins"/>
    <property type="match status" value="2"/>
</dbReference>
<dbReference type="InterPro" id="IPR003598">
    <property type="entry name" value="Ig_sub2"/>
</dbReference>
<organism evidence="7 8">
    <name type="scientific">Pundamilia nyererei</name>
    <dbReference type="NCBI Taxonomy" id="303518"/>
    <lineage>
        <taxon>Eukaryota</taxon>
        <taxon>Metazoa</taxon>
        <taxon>Chordata</taxon>
        <taxon>Craniata</taxon>
        <taxon>Vertebrata</taxon>
        <taxon>Euteleostomi</taxon>
        <taxon>Actinopterygii</taxon>
        <taxon>Neopterygii</taxon>
        <taxon>Teleostei</taxon>
        <taxon>Neoteleostei</taxon>
        <taxon>Acanthomorphata</taxon>
        <taxon>Ovalentaria</taxon>
        <taxon>Cichlomorphae</taxon>
        <taxon>Cichliformes</taxon>
        <taxon>Cichlidae</taxon>
        <taxon>African cichlids</taxon>
        <taxon>Pseudocrenilabrinae</taxon>
        <taxon>Haplochromini</taxon>
        <taxon>Pundamilia</taxon>
    </lineage>
</organism>
<dbReference type="SMART" id="SM00409">
    <property type="entry name" value="IG"/>
    <property type="match status" value="1"/>
</dbReference>
<evidence type="ECO:0000259" key="6">
    <source>
        <dbReference type="PROSITE" id="PS50835"/>
    </source>
</evidence>